<feature type="domain" description="Transcription regulator PadR C-terminal" evidence="2">
    <location>
        <begin position="93"/>
        <end position="170"/>
    </location>
</feature>
<evidence type="ECO:0000313" key="4">
    <source>
        <dbReference type="EMBL" id="KPU43564.1"/>
    </source>
</evidence>
<dbReference type="PATRIC" id="fig|36849.3.peg.3186"/>
<evidence type="ECO:0000259" key="3">
    <source>
        <dbReference type="Pfam" id="PF13788"/>
    </source>
</evidence>
<dbReference type="Proteomes" id="UP000050326">
    <property type="component" value="Unassembled WGS sequence"/>
</dbReference>
<keyword evidence="5" id="KW-1185">Reference proteome</keyword>
<proteinExistence type="predicted"/>
<sequence length="304" mass="34935">MSIKYAILGILSCGPMTGYDLKKIIQDSPFMHWSGNNNQIYKSLVELLNEGLLTNEVHHQESTPSKKVYTITREGLDELKEWVKSSNEAPEFKKTFLVQLAWSEQLSNDELNTLLTQYEYELKMQILSQQEMRRRGIFSPKRSKREELIWDMIYENIISSYENELKWVKNLRGIMGNEDKEASSMDYTVTVKDGNKYIECASAQTPIQSEQNALDLISACLENQTDMVLIHGDVLSDDFFKLKTGLAGSVLQKFSNYFVRAAVVMTDDQRIKGKFKDFLAESNKGNSFRVFSSKEQAEGWLLNP</sequence>
<organism evidence="4 5">
    <name type="scientific">Oxobacter pfennigii</name>
    <dbReference type="NCBI Taxonomy" id="36849"/>
    <lineage>
        <taxon>Bacteria</taxon>
        <taxon>Bacillati</taxon>
        <taxon>Bacillota</taxon>
        <taxon>Clostridia</taxon>
        <taxon>Eubacteriales</taxon>
        <taxon>Clostridiaceae</taxon>
        <taxon>Oxobacter</taxon>
    </lineage>
</organism>
<dbReference type="RefSeq" id="WP_054875998.1">
    <property type="nucleotide sequence ID" value="NZ_LKET01000039.1"/>
</dbReference>
<dbReference type="PANTHER" id="PTHR43252">
    <property type="entry name" value="TRANSCRIPTIONAL REGULATOR YQJI"/>
    <property type="match status" value="1"/>
</dbReference>
<evidence type="ECO:0000313" key="5">
    <source>
        <dbReference type="Proteomes" id="UP000050326"/>
    </source>
</evidence>
<dbReference type="OrthoDB" id="8595425at2"/>
<dbReference type="PANTHER" id="PTHR43252:SF6">
    <property type="entry name" value="NEGATIVE TRANSCRIPTION REGULATOR PADR"/>
    <property type="match status" value="1"/>
</dbReference>
<dbReference type="Pfam" id="PF10400">
    <property type="entry name" value="Vir_act_alpha_C"/>
    <property type="match status" value="1"/>
</dbReference>
<dbReference type="EMBL" id="LKET01000039">
    <property type="protein sequence ID" value="KPU43564.1"/>
    <property type="molecule type" value="Genomic_DNA"/>
</dbReference>
<evidence type="ECO:0000259" key="2">
    <source>
        <dbReference type="Pfam" id="PF10400"/>
    </source>
</evidence>
<dbReference type="InterPro" id="IPR036390">
    <property type="entry name" value="WH_DNA-bd_sf"/>
</dbReference>
<name>A0A0P8WM44_9CLOT</name>
<dbReference type="STRING" id="36849.OXPF_30050"/>
<dbReference type="InterPro" id="IPR025438">
    <property type="entry name" value="DUF4180"/>
</dbReference>
<dbReference type="AlphaFoldDB" id="A0A0P8WM44"/>
<comment type="caution">
    <text evidence="4">The sequence shown here is derived from an EMBL/GenBank/DDBJ whole genome shotgun (WGS) entry which is preliminary data.</text>
</comment>
<dbReference type="Pfam" id="PF13788">
    <property type="entry name" value="DUF4180"/>
    <property type="match status" value="1"/>
</dbReference>
<feature type="domain" description="DUF4180" evidence="3">
    <location>
        <begin position="193"/>
        <end position="301"/>
    </location>
</feature>
<dbReference type="Pfam" id="PF03551">
    <property type="entry name" value="PadR"/>
    <property type="match status" value="1"/>
</dbReference>
<dbReference type="SUPFAM" id="SSF46785">
    <property type="entry name" value="Winged helix' DNA-binding domain"/>
    <property type="match status" value="1"/>
</dbReference>
<dbReference type="InterPro" id="IPR036388">
    <property type="entry name" value="WH-like_DNA-bd_sf"/>
</dbReference>
<protein>
    <submittedName>
        <fullName evidence="4">Transcriptional regulator PadR-like family protein</fullName>
    </submittedName>
</protein>
<gene>
    <name evidence="4" type="ORF">OXPF_30050</name>
</gene>
<dbReference type="InterPro" id="IPR005149">
    <property type="entry name" value="Tscrpt_reg_PadR_N"/>
</dbReference>
<reference evidence="4 5" key="1">
    <citation type="submission" date="2015-09" db="EMBL/GenBank/DDBJ databases">
        <title>Genome sequence of Oxobacter pfennigii DSM 3222.</title>
        <authorList>
            <person name="Poehlein A."/>
            <person name="Bengelsdorf F.R."/>
            <person name="Schiel-Bengelsdorf B."/>
            <person name="Duerre P."/>
            <person name="Daniel R."/>
        </authorList>
    </citation>
    <scope>NUCLEOTIDE SEQUENCE [LARGE SCALE GENOMIC DNA]</scope>
    <source>
        <strain evidence="4 5">DSM 3222</strain>
    </source>
</reference>
<accession>A0A0P8WM44</accession>
<dbReference type="InterPro" id="IPR018309">
    <property type="entry name" value="Tscrpt_reg_PadR_C"/>
</dbReference>
<feature type="domain" description="Transcription regulator PadR N-terminal" evidence="1">
    <location>
        <begin position="7"/>
        <end position="81"/>
    </location>
</feature>
<dbReference type="Gene3D" id="1.10.10.10">
    <property type="entry name" value="Winged helix-like DNA-binding domain superfamily/Winged helix DNA-binding domain"/>
    <property type="match status" value="1"/>
</dbReference>
<evidence type="ECO:0000259" key="1">
    <source>
        <dbReference type="Pfam" id="PF03551"/>
    </source>
</evidence>